<evidence type="ECO:0000256" key="2">
    <source>
        <dbReference type="ARBA" id="ARBA00023002"/>
    </source>
</evidence>
<dbReference type="InterPro" id="IPR036291">
    <property type="entry name" value="NAD(P)-bd_dom_sf"/>
</dbReference>
<dbReference type="EMBL" id="QNQT01000004">
    <property type="protein sequence ID" value="RDU36633.1"/>
    <property type="molecule type" value="Genomic_DNA"/>
</dbReference>
<dbReference type="RefSeq" id="WP_115452105.1">
    <property type="nucleotide sequence ID" value="NZ_QNQT01000004.1"/>
</dbReference>
<proteinExistence type="inferred from homology"/>
<sequence length="109" mass="11542">MSVYVASKHAIVGLTKSAALEMASYGVRVNAVAPGATNTEMMRSIERNAVGEEHAEEAQKAFAAAVPMGRYATPEEIADLMVFLGSEKSRFIDGTMVRIDGGMSSNSAQ</sequence>
<dbReference type="OrthoDB" id="9803333at2"/>
<accession>A0A3D8GQ65</accession>
<dbReference type="GO" id="GO:0016491">
    <property type="term" value="F:oxidoreductase activity"/>
    <property type="evidence" value="ECO:0007669"/>
    <property type="project" value="UniProtKB-KW"/>
</dbReference>
<comment type="similarity">
    <text evidence="1">Belongs to the short-chain dehydrogenases/reductases (SDR) family.</text>
</comment>
<dbReference type="PANTHER" id="PTHR24321:SF8">
    <property type="entry name" value="ESTRADIOL 17-BETA-DEHYDROGENASE 8-RELATED"/>
    <property type="match status" value="1"/>
</dbReference>
<protein>
    <submittedName>
        <fullName evidence="3">Short-chain dehydrogenase</fullName>
    </submittedName>
</protein>
<dbReference type="InterPro" id="IPR002347">
    <property type="entry name" value="SDR_fam"/>
</dbReference>
<dbReference type="PANTHER" id="PTHR24321">
    <property type="entry name" value="DEHYDROGENASES, SHORT CHAIN"/>
    <property type="match status" value="1"/>
</dbReference>
<organism evidence="3 4">
    <name type="scientific">Neobacillus piezotolerans</name>
    <dbReference type="NCBI Taxonomy" id="2259171"/>
    <lineage>
        <taxon>Bacteria</taxon>
        <taxon>Bacillati</taxon>
        <taxon>Bacillota</taxon>
        <taxon>Bacilli</taxon>
        <taxon>Bacillales</taxon>
        <taxon>Bacillaceae</taxon>
        <taxon>Neobacillus</taxon>
    </lineage>
</organism>
<reference evidence="3 4" key="1">
    <citation type="submission" date="2018-07" db="EMBL/GenBank/DDBJ databases">
        <title>Bacillus sp. YLB-04 draft genome sequence.</title>
        <authorList>
            <person name="Yu L."/>
            <person name="Tang X."/>
        </authorList>
    </citation>
    <scope>NUCLEOTIDE SEQUENCE [LARGE SCALE GENOMIC DNA]</scope>
    <source>
        <strain evidence="3 4">YLB-04</strain>
    </source>
</reference>
<keyword evidence="4" id="KW-1185">Reference proteome</keyword>
<evidence type="ECO:0000313" key="3">
    <source>
        <dbReference type="EMBL" id="RDU36633.1"/>
    </source>
</evidence>
<dbReference type="PRINTS" id="PR00081">
    <property type="entry name" value="GDHRDH"/>
</dbReference>
<dbReference type="Gene3D" id="3.40.50.720">
    <property type="entry name" value="NAD(P)-binding Rossmann-like Domain"/>
    <property type="match status" value="1"/>
</dbReference>
<name>A0A3D8GQ65_9BACI</name>
<dbReference type="Proteomes" id="UP000257144">
    <property type="component" value="Unassembled WGS sequence"/>
</dbReference>
<evidence type="ECO:0000256" key="1">
    <source>
        <dbReference type="ARBA" id="ARBA00006484"/>
    </source>
</evidence>
<dbReference type="AlphaFoldDB" id="A0A3D8GQ65"/>
<gene>
    <name evidence="3" type="ORF">DRW41_11270</name>
</gene>
<comment type="caution">
    <text evidence="3">The sequence shown here is derived from an EMBL/GenBank/DDBJ whole genome shotgun (WGS) entry which is preliminary data.</text>
</comment>
<dbReference type="SUPFAM" id="SSF51735">
    <property type="entry name" value="NAD(P)-binding Rossmann-fold domains"/>
    <property type="match status" value="1"/>
</dbReference>
<evidence type="ECO:0000313" key="4">
    <source>
        <dbReference type="Proteomes" id="UP000257144"/>
    </source>
</evidence>
<keyword evidence="2" id="KW-0560">Oxidoreductase</keyword>
<dbReference type="Pfam" id="PF13561">
    <property type="entry name" value="adh_short_C2"/>
    <property type="match status" value="1"/>
</dbReference>